<evidence type="ECO:0000313" key="3">
    <source>
        <dbReference type="Proteomes" id="UP001165524"/>
    </source>
</evidence>
<dbReference type="InterPro" id="IPR001279">
    <property type="entry name" value="Metallo-B-lactamas"/>
</dbReference>
<dbReference type="EMBL" id="JALKII010000002">
    <property type="protein sequence ID" value="MCK0536817.1"/>
    <property type="molecule type" value="Genomic_DNA"/>
</dbReference>
<dbReference type="InterPro" id="IPR036866">
    <property type="entry name" value="RibonucZ/Hydroxyglut_hydro"/>
</dbReference>
<accession>A0ABT0E5A8</accession>
<dbReference type="Proteomes" id="UP001165524">
    <property type="component" value="Unassembled WGS sequence"/>
</dbReference>
<protein>
    <submittedName>
        <fullName evidence="2">MBL fold metallo-hydrolase</fullName>
    </submittedName>
</protein>
<keyword evidence="3" id="KW-1185">Reference proteome</keyword>
<reference evidence="2" key="1">
    <citation type="submission" date="2022-04" db="EMBL/GenBank/DDBJ databases">
        <title>Alcanivorax sp. CY1518 draft genome sequence.</title>
        <authorList>
            <person name="Zhao G."/>
            <person name="An M."/>
        </authorList>
    </citation>
    <scope>NUCLEOTIDE SEQUENCE</scope>
    <source>
        <strain evidence="2">CY1518</strain>
    </source>
</reference>
<dbReference type="PANTHER" id="PTHR15032">
    <property type="entry name" value="N-ACYL-PHOSPHATIDYLETHANOLAMINE-HYDROLYZING PHOSPHOLIPASE D"/>
    <property type="match status" value="1"/>
</dbReference>
<evidence type="ECO:0000313" key="2">
    <source>
        <dbReference type="EMBL" id="MCK0536817.1"/>
    </source>
</evidence>
<dbReference type="Pfam" id="PF12706">
    <property type="entry name" value="Lactamase_B_2"/>
    <property type="match status" value="1"/>
</dbReference>
<feature type="domain" description="Metallo-beta-lactamase" evidence="1">
    <location>
        <begin position="90"/>
        <end position="287"/>
    </location>
</feature>
<evidence type="ECO:0000259" key="1">
    <source>
        <dbReference type="Pfam" id="PF12706"/>
    </source>
</evidence>
<proteinExistence type="predicted"/>
<gene>
    <name evidence="2" type="ORF">MU846_03770</name>
</gene>
<dbReference type="SUPFAM" id="SSF56281">
    <property type="entry name" value="Metallo-hydrolase/oxidoreductase"/>
    <property type="match status" value="1"/>
</dbReference>
<sequence>MAGVDRQRLAELAQAQTLHKGRYYNLDRIPAHGWRDFLRWQRDTRGRFPPGQRFPVQAPDNALLQGPAPEPRLTWIGHSSFLFQYRQTSLLTDPVFSERASPLQWLGPKRHTPPALTVAELPPIDTVLISHNHYDHLDRASVDALHQRFGERITWYVPDGVAEWFKRRGLHNVVERRWWESAGHAAGEAFFVPAQHFSGRRHNDHNCSLWGGWVIDINGFRLYFAGDTGYGSCFAEIGRVFPDIDLALLPIGAYAPRWFMGPVHVDPAEAVQIHRDIGARRSVAMHWGTFVLTDEPMDEPPVALRDALARQGLAPSSFIVMQHGETFFARS</sequence>
<dbReference type="RefSeq" id="WP_246948578.1">
    <property type="nucleotide sequence ID" value="NZ_JALKII010000002.1"/>
</dbReference>
<dbReference type="Gene3D" id="3.60.15.10">
    <property type="entry name" value="Ribonuclease Z/Hydroxyacylglutathione hydrolase-like"/>
    <property type="match status" value="1"/>
</dbReference>
<comment type="caution">
    <text evidence="2">The sequence shown here is derived from an EMBL/GenBank/DDBJ whole genome shotgun (WGS) entry which is preliminary data.</text>
</comment>
<name>A0ABT0E5A8_9GAMM</name>
<organism evidence="2 3">
    <name type="scientific">Alcanivorax quisquiliarum</name>
    <dbReference type="NCBI Taxonomy" id="2933565"/>
    <lineage>
        <taxon>Bacteria</taxon>
        <taxon>Pseudomonadati</taxon>
        <taxon>Pseudomonadota</taxon>
        <taxon>Gammaproteobacteria</taxon>
        <taxon>Oceanospirillales</taxon>
        <taxon>Alcanivoracaceae</taxon>
        <taxon>Alcanivorax</taxon>
    </lineage>
</organism>
<dbReference type="PANTHER" id="PTHR15032:SF4">
    <property type="entry name" value="N-ACYL-PHOSPHATIDYLETHANOLAMINE-HYDROLYZING PHOSPHOLIPASE D"/>
    <property type="match status" value="1"/>
</dbReference>